<dbReference type="EMBL" id="CP094669">
    <property type="protein sequence ID" value="UOG73699.1"/>
    <property type="molecule type" value="Genomic_DNA"/>
</dbReference>
<organism evidence="2 3">
    <name type="scientific">Hymenobacter tibetensis</name>
    <dbReference type="NCBI Taxonomy" id="497967"/>
    <lineage>
        <taxon>Bacteria</taxon>
        <taxon>Pseudomonadati</taxon>
        <taxon>Bacteroidota</taxon>
        <taxon>Cytophagia</taxon>
        <taxon>Cytophagales</taxon>
        <taxon>Hymenobacteraceae</taxon>
        <taxon>Hymenobacter</taxon>
    </lineage>
</organism>
<evidence type="ECO:0000313" key="2">
    <source>
        <dbReference type="EMBL" id="UOG73699.1"/>
    </source>
</evidence>
<dbReference type="InterPro" id="IPR038732">
    <property type="entry name" value="HpyO/CreE_NAD-binding"/>
</dbReference>
<feature type="domain" description="FAD-dependent urate hydroxylase HpyO/Asp monooxygenase CreE-like FAD/NAD(P)-binding" evidence="1">
    <location>
        <begin position="8"/>
        <end position="158"/>
    </location>
</feature>
<evidence type="ECO:0000313" key="3">
    <source>
        <dbReference type="Proteomes" id="UP000831113"/>
    </source>
</evidence>
<dbReference type="RefSeq" id="WP_243796489.1">
    <property type="nucleotide sequence ID" value="NZ_CP094669.1"/>
</dbReference>
<proteinExistence type="predicted"/>
<dbReference type="PANTHER" id="PTHR40254">
    <property type="entry name" value="BLR0577 PROTEIN"/>
    <property type="match status" value="1"/>
</dbReference>
<accession>A0ABY4CTW0</accession>
<dbReference type="SUPFAM" id="SSF51905">
    <property type="entry name" value="FAD/NAD(P)-binding domain"/>
    <property type="match status" value="2"/>
</dbReference>
<dbReference type="InterPro" id="IPR052189">
    <property type="entry name" value="L-asp_N-monooxygenase_NS-form"/>
</dbReference>
<dbReference type="Pfam" id="PF13454">
    <property type="entry name" value="NAD_binding_9"/>
    <property type="match status" value="1"/>
</dbReference>
<dbReference type="PANTHER" id="PTHR40254:SF1">
    <property type="entry name" value="BLR0577 PROTEIN"/>
    <property type="match status" value="1"/>
</dbReference>
<name>A0ABY4CTW0_9BACT</name>
<reference evidence="2 3" key="1">
    <citation type="submission" date="2022-03" db="EMBL/GenBank/DDBJ databases">
        <title>Hymenobactersp. isolated from the air.</title>
        <authorList>
            <person name="Won M."/>
            <person name="Kwon S.-W."/>
        </authorList>
    </citation>
    <scope>NUCLEOTIDE SEQUENCE [LARGE SCALE GENOMIC DNA]</scope>
    <source>
        <strain evidence="2 3">KACC 21982</strain>
    </source>
</reference>
<evidence type="ECO:0000259" key="1">
    <source>
        <dbReference type="Pfam" id="PF13454"/>
    </source>
</evidence>
<dbReference type="InterPro" id="IPR036188">
    <property type="entry name" value="FAD/NAD-bd_sf"/>
</dbReference>
<keyword evidence="3" id="KW-1185">Reference proteome</keyword>
<sequence>MQQRTITILGGGFSGSMLAIQLAQVAGPLNGEVHIVEPRPVLGPGLAYLDRRPEHLLNVRASNISAFPDQPRHFINWLQATGTPVQNDDFCPRQTYGRYMRALTDEVLTHPAANGLTFQWHQQAAIGVTVAPDGHYATVRLADGTTLRSDIVVLALGNFPPPTPAGAAECVSHSGFHNNPWAEGALRAIKPDDEVLLIGSGLTAVDILMGLRADGHRAQITVVSRNKRWPVSHQRHPSYPSFYETELRHLHTVGEVVAAVRRQVRQAATQGIPWRPVFDSLRPHLGAIWSAWPLPEQARFLRHLASLWSVLRHRSPQQNVAALTAMIATGQVHMHSGRVRKIVEAGENLRVETEHKTETTWHTARHVINCTGPLLDYSRIQDPAVAALRTAGHLQIDPLRLGILTDEHGAMLNARGEASNLLFTLGPSRRPAYFESTAVPELRQQAVALAQELGCRWNEKQNVALSGHEAG</sequence>
<protein>
    <submittedName>
        <fullName evidence="2">FAD/NAD(P)-binding protein</fullName>
    </submittedName>
</protein>
<gene>
    <name evidence="2" type="ORF">MTX78_16435</name>
</gene>
<dbReference type="Gene3D" id="3.50.50.60">
    <property type="entry name" value="FAD/NAD(P)-binding domain"/>
    <property type="match status" value="1"/>
</dbReference>
<dbReference type="Proteomes" id="UP000831113">
    <property type="component" value="Chromosome"/>
</dbReference>